<accession>A0A9X6SSQ4</accession>
<evidence type="ECO:0000313" key="2">
    <source>
        <dbReference type="Proteomes" id="UP000219922"/>
    </source>
</evidence>
<name>A0A9X6SSQ4_BACCE</name>
<organism evidence="1 2">
    <name type="scientific">Bacillus cereus</name>
    <dbReference type="NCBI Taxonomy" id="1396"/>
    <lineage>
        <taxon>Bacteria</taxon>
        <taxon>Bacillati</taxon>
        <taxon>Bacillota</taxon>
        <taxon>Bacilli</taxon>
        <taxon>Bacillales</taxon>
        <taxon>Bacillaceae</taxon>
        <taxon>Bacillus</taxon>
        <taxon>Bacillus cereus group</taxon>
    </lineage>
</organism>
<dbReference type="Proteomes" id="UP000219922">
    <property type="component" value="Unassembled WGS sequence"/>
</dbReference>
<dbReference type="EMBL" id="NVMX01000246">
    <property type="protein sequence ID" value="PDZ94163.1"/>
    <property type="molecule type" value="Genomic_DNA"/>
</dbReference>
<evidence type="ECO:0000313" key="1">
    <source>
        <dbReference type="EMBL" id="PDZ94163.1"/>
    </source>
</evidence>
<comment type="caution">
    <text evidence="1">The sequence shown here is derived from an EMBL/GenBank/DDBJ whole genome shotgun (WGS) entry which is preliminary data.</text>
</comment>
<proteinExistence type="predicted"/>
<sequence length="92" mass="10669">MTRKKELLLQAITNEINRIETEIKEAEGYISFYKTQDKEIRNGNTDALDFSSFKGMTEGEAIRFCIRQVSSFETKCAELIRDVRILKEAEQS</sequence>
<dbReference type="RefSeq" id="WP_098007243.1">
    <property type="nucleotide sequence ID" value="NZ_JAWLRU010000002.1"/>
</dbReference>
<gene>
    <name evidence="1" type="ORF">CON36_35240</name>
</gene>
<reference evidence="1 2" key="1">
    <citation type="submission" date="2017-09" db="EMBL/GenBank/DDBJ databases">
        <title>Large-scale bioinformatics analysis of Bacillus genomes uncovers conserved roles of natural products in bacterial physiology.</title>
        <authorList>
            <consortium name="Agbiome Team Llc"/>
            <person name="Bleich R.M."/>
            <person name="Grubbs K.J."/>
            <person name="Santa Maria K.C."/>
            <person name="Allen S.E."/>
            <person name="Farag S."/>
            <person name="Shank E.A."/>
            <person name="Bowers A."/>
        </authorList>
    </citation>
    <scope>NUCLEOTIDE SEQUENCE [LARGE SCALE GENOMIC DNA]</scope>
    <source>
        <strain evidence="1 2">AFS092789</strain>
    </source>
</reference>
<protein>
    <submittedName>
        <fullName evidence="1">Uncharacterized protein</fullName>
    </submittedName>
</protein>
<dbReference type="AlphaFoldDB" id="A0A9X6SSQ4"/>